<protein>
    <submittedName>
        <fullName evidence="1">Uncharacterized protein</fullName>
    </submittedName>
</protein>
<gene>
    <name evidence="1" type="ORF">NUW54_g10232</name>
</gene>
<proteinExistence type="predicted"/>
<accession>A0ACC1P0I0</accession>
<reference evidence="1" key="1">
    <citation type="submission" date="2022-08" db="EMBL/GenBank/DDBJ databases">
        <title>Genome Sequence of Pycnoporus sanguineus.</title>
        <authorList>
            <person name="Buettner E."/>
        </authorList>
    </citation>
    <scope>NUCLEOTIDE SEQUENCE</scope>
    <source>
        <strain evidence="1">CG-C14</strain>
    </source>
</reference>
<name>A0ACC1P0I0_9APHY</name>
<sequence>MQPSSRCLRRLLSPESALRATRLVATERHAVDLPMDFGVVSSIEWAMMSAQYYARPACSRKIAGYRILANPTGPTFPPGPAIESGTERVEDLLVDGLHLSEKGYKIVYDGIISTIAEKYPEYHFDNLQTVFATYEPFFENPGDYLNITKKRSAFKN</sequence>
<organism evidence="1 2">
    <name type="scientific">Trametes sanguinea</name>
    <dbReference type="NCBI Taxonomy" id="158606"/>
    <lineage>
        <taxon>Eukaryota</taxon>
        <taxon>Fungi</taxon>
        <taxon>Dikarya</taxon>
        <taxon>Basidiomycota</taxon>
        <taxon>Agaricomycotina</taxon>
        <taxon>Agaricomycetes</taxon>
        <taxon>Polyporales</taxon>
        <taxon>Polyporaceae</taxon>
        <taxon>Trametes</taxon>
    </lineage>
</organism>
<evidence type="ECO:0000313" key="2">
    <source>
        <dbReference type="Proteomes" id="UP001144978"/>
    </source>
</evidence>
<keyword evidence="2" id="KW-1185">Reference proteome</keyword>
<evidence type="ECO:0000313" key="1">
    <source>
        <dbReference type="EMBL" id="KAJ2985189.1"/>
    </source>
</evidence>
<dbReference type="EMBL" id="JANSHE010003636">
    <property type="protein sequence ID" value="KAJ2985189.1"/>
    <property type="molecule type" value="Genomic_DNA"/>
</dbReference>
<comment type="caution">
    <text evidence="1">The sequence shown here is derived from an EMBL/GenBank/DDBJ whole genome shotgun (WGS) entry which is preliminary data.</text>
</comment>
<dbReference type="Proteomes" id="UP001144978">
    <property type="component" value="Unassembled WGS sequence"/>
</dbReference>